<evidence type="ECO:0000313" key="4">
    <source>
        <dbReference type="EMBL" id="CAE0021876.1"/>
    </source>
</evidence>
<organism evidence="4">
    <name type="scientific">Chloropicon laureae</name>
    <dbReference type="NCBI Taxonomy" id="464258"/>
    <lineage>
        <taxon>Eukaryota</taxon>
        <taxon>Viridiplantae</taxon>
        <taxon>Chlorophyta</taxon>
        <taxon>Chloropicophyceae</taxon>
        <taxon>Chloropicales</taxon>
        <taxon>Chloropicaceae</taxon>
        <taxon>Chloropicon</taxon>
    </lineage>
</organism>
<dbReference type="SUPFAM" id="SSF141678">
    <property type="entry name" value="MAL13P1.257-like"/>
    <property type="match status" value="1"/>
</dbReference>
<gene>
    <name evidence="4" type="ORF">CLAU1311_LOCUS5630</name>
</gene>
<dbReference type="EMBL" id="HBHU01008666">
    <property type="protein sequence ID" value="CAE0021876.1"/>
    <property type="molecule type" value="Transcribed_RNA"/>
</dbReference>
<dbReference type="Pfam" id="PF05907">
    <property type="entry name" value="CXXC_Zn-b_euk"/>
    <property type="match status" value="1"/>
</dbReference>
<accession>A0A7S2Z3Y7</accession>
<comment type="similarity">
    <text evidence="1">Belongs to the UPF0587 family.</text>
</comment>
<proteinExistence type="inferred from homology"/>
<keyword evidence="3" id="KW-0862">Zinc</keyword>
<evidence type="ECO:0000256" key="3">
    <source>
        <dbReference type="ARBA" id="ARBA00022833"/>
    </source>
</evidence>
<name>A0A7S2Z3Y7_9CHLO</name>
<evidence type="ECO:0000256" key="1">
    <source>
        <dbReference type="ARBA" id="ARBA00007818"/>
    </source>
</evidence>
<protein>
    <submittedName>
        <fullName evidence="4">Uncharacterized protein</fullName>
    </submittedName>
</protein>
<dbReference type="AlphaFoldDB" id="A0A7S2Z3Y7"/>
<dbReference type="GO" id="GO:0008270">
    <property type="term" value="F:zinc ion binding"/>
    <property type="evidence" value="ECO:0007669"/>
    <property type="project" value="TreeGrafter"/>
</dbReference>
<keyword evidence="2" id="KW-0479">Metal-binding</keyword>
<evidence type="ECO:0000256" key="2">
    <source>
        <dbReference type="ARBA" id="ARBA00022723"/>
    </source>
</evidence>
<reference evidence="4" key="1">
    <citation type="submission" date="2021-01" db="EMBL/GenBank/DDBJ databases">
        <authorList>
            <person name="Corre E."/>
            <person name="Pelletier E."/>
            <person name="Niang G."/>
            <person name="Scheremetjew M."/>
            <person name="Finn R."/>
            <person name="Kale V."/>
            <person name="Holt S."/>
            <person name="Cochrane G."/>
            <person name="Meng A."/>
            <person name="Brown T."/>
            <person name="Cohen L."/>
        </authorList>
    </citation>
    <scope>NUCLEOTIDE SEQUENCE</scope>
    <source>
        <strain evidence="4">RCC856</strain>
    </source>
</reference>
<dbReference type="InterPro" id="IPR008584">
    <property type="entry name" value="CXXC_Zn-binding_euk"/>
</dbReference>
<sequence length="162" mass="18224">MVVFLLRVKAELENVTNLRPGVGMSWCLDFKHPQSDETREKVVVSPDETVEVKGSKGVCNLTLRWPESKREGNITVCTGDIKGKKAAKPFTEEDGDYVTWAAFECRGAEPVKWHQLESLSCDSTEGKAFDEVDLTEDDWCDYDDENDLSVGVSNIEYVIERA</sequence>
<dbReference type="PANTHER" id="PTHR12857:SF0">
    <property type="entry name" value="CXXC MOTIF CONTAINING ZINC BINDING PROTEIN"/>
    <property type="match status" value="1"/>
</dbReference>
<dbReference type="PANTHER" id="PTHR12857">
    <property type="entry name" value="CXXC MOTIF CONTAINING ZINC BINDING PROTEIN"/>
    <property type="match status" value="1"/>
</dbReference>